<feature type="region of interest" description="Disordered" evidence="1">
    <location>
        <begin position="1"/>
        <end position="23"/>
    </location>
</feature>
<name>A0A1W1UZF1_9DEIO</name>
<protein>
    <submittedName>
        <fullName evidence="2">Uncharacterized protein</fullName>
    </submittedName>
</protein>
<gene>
    <name evidence="2" type="ORF">SAMN00790413_03824</name>
</gene>
<feature type="compositionally biased region" description="Pro residues" evidence="1">
    <location>
        <begin position="7"/>
        <end position="16"/>
    </location>
</feature>
<accession>A0A1W1UZF1</accession>
<keyword evidence="3" id="KW-1185">Reference proteome</keyword>
<dbReference type="EMBL" id="FWWU01000008">
    <property type="protein sequence ID" value="SMB86473.1"/>
    <property type="molecule type" value="Genomic_DNA"/>
</dbReference>
<evidence type="ECO:0000313" key="3">
    <source>
        <dbReference type="Proteomes" id="UP000192582"/>
    </source>
</evidence>
<dbReference type="Proteomes" id="UP000192582">
    <property type="component" value="Unassembled WGS sequence"/>
</dbReference>
<dbReference type="AlphaFoldDB" id="A0A1W1UZF1"/>
<sequence length="38" mass="4044">MSDTNPPATPPTPPTAPDGKISMWSGLLGRIRRLLGLQ</sequence>
<evidence type="ECO:0000313" key="2">
    <source>
        <dbReference type="EMBL" id="SMB86473.1"/>
    </source>
</evidence>
<organism evidence="2 3">
    <name type="scientific">Deinococcus hopiensis KR-140</name>
    <dbReference type="NCBI Taxonomy" id="695939"/>
    <lineage>
        <taxon>Bacteria</taxon>
        <taxon>Thermotogati</taxon>
        <taxon>Deinococcota</taxon>
        <taxon>Deinococci</taxon>
        <taxon>Deinococcales</taxon>
        <taxon>Deinococcaceae</taxon>
        <taxon>Deinococcus</taxon>
    </lineage>
</organism>
<proteinExistence type="predicted"/>
<evidence type="ECO:0000256" key="1">
    <source>
        <dbReference type="SAM" id="MobiDB-lite"/>
    </source>
</evidence>
<reference evidence="2 3" key="1">
    <citation type="submission" date="2017-04" db="EMBL/GenBank/DDBJ databases">
        <authorList>
            <person name="Afonso C.L."/>
            <person name="Miller P.J."/>
            <person name="Scott M.A."/>
            <person name="Spackman E."/>
            <person name="Goraichik I."/>
            <person name="Dimitrov K.M."/>
            <person name="Suarez D.L."/>
            <person name="Swayne D.E."/>
        </authorList>
    </citation>
    <scope>NUCLEOTIDE SEQUENCE [LARGE SCALE GENOMIC DNA]</scope>
    <source>
        <strain evidence="2 3">KR-140</strain>
    </source>
</reference>